<dbReference type="InterPro" id="IPR000477">
    <property type="entry name" value="RT_dom"/>
</dbReference>
<feature type="domain" description="Reverse transcriptase" evidence="1">
    <location>
        <begin position="146"/>
        <end position="422"/>
    </location>
</feature>
<dbReference type="AlphaFoldDB" id="A0A3B4UG54"/>
<dbReference type="InterPro" id="IPR043502">
    <property type="entry name" value="DNA/RNA_pol_sf"/>
</dbReference>
<reference evidence="2" key="2">
    <citation type="submission" date="2025-09" db="UniProtKB">
        <authorList>
            <consortium name="Ensembl"/>
        </authorList>
    </citation>
    <scope>IDENTIFICATION</scope>
</reference>
<evidence type="ECO:0000259" key="1">
    <source>
        <dbReference type="PROSITE" id="PS50878"/>
    </source>
</evidence>
<dbReference type="GeneTree" id="ENSGT01150000286909"/>
<evidence type="ECO:0000313" key="2">
    <source>
        <dbReference type="Ensembl" id="ENSSDUP00000017656.1"/>
    </source>
</evidence>
<reference evidence="2" key="1">
    <citation type="submission" date="2025-08" db="UniProtKB">
        <authorList>
            <consortium name="Ensembl"/>
        </authorList>
    </citation>
    <scope>IDENTIFICATION</scope>
</reference>
<keyword evidence="3" id="KW-1185">Reference proteome</keyword>
<dbReference type="SUPFAM" id="SSF56672">
    <property type="entry name" value="DNA/RNA polymerases"/>
    <property type="match status" value="1"/>
</dbReference>
<sequence length="619" mass="68944">MYNNHILHYKDSIATTKTHYYSSIIDANKGNSKQLFSLLKNITQPQDSLPPHLYTTSFCNSIMSFFTAKIKNIHQHLGPNPNLSISANFHPSTHSFSSFLLPTLSEIKELIQKSKPSTCQLDPLPTQLVKACLPSLVPLISAIIHSSLTNGTVPTSFKTAAITPILKKPGADPSNFNNFRPISNLPFISKILEKTVASQLHSHLSHNNLYEQFQSGFRPLHSTETALIKITNDLLMAADSGLLTILILLDLSAAFDTICHTTLLNRLSSIGITHTPLDWFTSYLSGRTQFIQLKSFKSIPSPVTSGVPQGSVLGPLLFIIYLLPLGNIFRKFNIDFHCYADDTQLYLSTKPSSTLPPTSLTDCITEIKTWFTLNFLQLNSNKTEVLLIGTKSTLSKTNSFSLTIDNSSVSPSPQVKSLGVILDSTLSFQSHISNITRSAYFHLRNINRLRPSLTPHTAAILVHSLVTSRLDYCNSLLFGLPLKSLHKLQLVQNTAARIITRTPSIHHITPVLQQLHWLPVHFRIHFKVLLLTFKAIHNLAPPYLSDLLHVPTPSRSLRSSSSTHLSVPSARLTTMGSRAFSRSAPHLWNLLPPQLRNIDSFPHFKSQLKTHLFKTAFSI</sequence>
<protein>
    <recommendedName>
        <fullName evidence="1">Reverse transcriptase domain-containing protein</fullName>
    </recommendedName>
</protein>
<proteinExistence type="predicted"/>
<dbReference type="PANTHER" id="PTHR33332">
    <property type="entry name" value="REVERSE TRANSCRIPTASE DOMAIN-CONTAINING PROTEIN"/>
    <property type="match status" value="1"/>
</dbReference>
<dbReference type="OMA" id="SISANFH"/>
<dbReference type="PROSITE" id="PS50878">
    <property type="entry name" value="RT_POL"/>
    <property type="match status" value="1"/>
</dbReference>
<dbReference type="CDD" id="cd01650">
    <property type="entry name" value="RT_nLTR_like"/>
    <property type="match status" value="1"/>
</dbReference>
<accession>A0A3B4UG54</accession>
<dbReference type="Proteomes" id="UP000261420">
    <property type="component" value="Unplaced"/>
</dbReference>
<evidence type="ECO:0000313" key="3">
    <source>
        <dbReference type="Proteomes" id="UP000261420"/>
    </source>
</evidence>
<dbReference type="Pfam" id="PF00078">
    <property type="entry name" value="RVT_1"/>
    <property type="match status" value="1"/>
</dbReference>
<organism evidence="2 3">
    <name type="scientific">Seriola dumerili</name>
    <name type="common">Greater amberjack</name>
    <name type="synonym">Caranx dumerili</name>
    <dbReference type="NCBI Taxonomy" id="41447"/>
    <lineage>
        <taxon>Eukaryota</taxon>
        <taxon>Metazoa</taxon>
        <taxon>Chordata</taxon>
        <taxon>Craniata</taxon>
        <taxon>Vertebrata</taxon>
        <taxon>Euteleostomi</taxon>
        <taxon>Actinopterygii</taxon>
        <taxon>Neopterygii</taxon>
        <taxon>Teleostei</taxon>
        <taxon>Neoteleostei</taxon>
        <taxon>Acanthomorphata</taxon>
        <taxon>Carangaria</taxon>
        <taxon>Carangiformes</taxon>
        <taxon>Carangidae</taxon>
        <taxon>Seriola</taxon>
    </lineage>
</organism>
<name>A0A3B4UG54_SERDU</name>
<dbReference type="STRING" id="41447.ENSSDUP00000017656"/>
<dbReference type="Ensembl" id="ENSSDUT00000017979.1">
    <property type="protein sequence ID" value="ENSSDUP00000017656.1"/>
    <property type="gene ID" value="ENSSDUG00000012909.1"/>
</dbReference>